<keyword evidence="2" id="KW-1185">Reference proteome</keyword>
<dbReference type="GO" id="GO:0006355">
    <property type="term" value="P:regulation of DNA-templated transcription"/>
    <property type="evidence" value="ECO:0007669"/>
    <property type="project" value="InterPro"/>
</dbReference>
<dbReference type="EMBL" id="AYYO01000005">
    <property type="protein sequence ID" value="KRM56370.1"/>
    <property type="molecule type" value="Genomic_DNA"/>
</dbReference>
<dbReference type="PATRIC" id="fig|1291052.5.peg.55"/>
<protein>
    <submittedName>
        <fullName evidence="1">Uncharacterized protein</fullName>
    </submittedName>
</protein>
<evidence type="ECO:0000313" key="2">
    <source>
        <dbReference type="Proteomes" id="UP000051679"/>
    </source>
</evidence>
<dbReference type="OrthoDB" id="9808267at2"/>
<dbReference type="InterPro" id="IPR013321">
    <property type="entry name" value="Arc_rbn_hlx_hlx"/>
</dbReference>
<proteinExistence type="predicted"/>
<comment type="caution">
    <text evidence="1">The sequence shown here is derived from an EMBL/GenBank/DDBJ whole genome shotgun (WGS) entry which is preliminary data.</text>
</comment>
<gene>
    <name evidence="1" type="ORF">FC18_GL000053</name>
</gene>
<organism evidence="1 2">
    <name type="scientific">Lacticaseibacillus sharpeae JCM 1186 = DSM 20505</name>
    <dbReference type="NCBI Taxonomy" id="1291052"/>
    <lineage>
        <taxon>Bacteria</taxon>
        <taxon>Bacillati</taxon>
        <taxon>Bacillota</taxon>
        <taxon>Bacilli</taxon>
        <taxon>Lactobacillales</taxon>
        <taxon>Lactobacillaceae</taxon>
        <taxon>Lacticaseibacillus</taxon>
    </lineage>
</organism>
<sequence length="92" mass="10278">MATKTTDRVTVRVDPELKAKVQHDLKEMGLDMSTLITMTFKQIARTHRLPFTPDANSPMDIAVANVLAGNVVQHGSVDDYLKEIDSYDDTED</sequence>
<dbReference type="NCBIfam" id="TIGR02384">
    <property type="entry name" value="RelB_DinJ"/>
    <property type="match status" value="1"/>
</dbReference>
<dbReference type="RefSeq" id="WP_054677533.1">
    <property type="nucleotide sequence ID" value="NZ_AYYO01000005.1"/>
</dbReference>
<dbReference type="Pfam" id="PF04221">
    <property type="entry name" value="RelB"/>
    <property type="match status" value="1"/>
</dbReference>
<accession>A0A0R1ZPS1</accession>
<reference evidence="1 2" key="1">
    <citation type="journal article" date="2015" name="Genome Announc.">
        <title>Expanding the biotechnology potential of lactobacilli through comparative genomics of 213 strains and associated genera.</title>
        <authorList>
            <person name="Sun Z."/>
            <person name="Harris H.M."/>
            <person name="McCann A."/>
            <person name="Guo C."/>
            <person name="Argimon S."/>
            <person name="Zhang W."/>
            <person name="Yang X."/>
            <person name="Jeffery I.B."/>
            <person name="Cooney J.C."/>
            <person name="Kagawa T.F."/>
            <person name="Liu W."/>
            <person name="Song Y."/>
            <person name="Salvetti E."/>
            <person name="Wrobel A."/>
            <person name="Rasinkangas P."/>
            <person name="Parkhill J."/>
            <person name="Rea M.C."/>
            <person name="O'Sullivan O."/>
            <person name="Ritari J."/>
            <person name="Douillard F.P."/>
            <person name="Paul Ross R."/>
            <person name="Yang R."/>
            <person name="Briner A.E."/>
            <person name="Felis G.E."/>
            <person name="de Vos W.M."/>
            <person name="Barrangou R."/>
            <person name="Klaenhammer T.R."/>
            <person name="Caufield P.W."/>
            <person name="Cui Y."/>
            <person name="Zhang H."/>
            <person name="O'Toole P.W."/>
        </authorList>
    </citation>
    <scope>NUCLEOTIDE SEQUENCE [LARGE SCALE GENOMIC DNA]</scope>
    <source>
        <strain evidence="1 2">DSM 20505</strain>
    </source>
</reference>
<dbReference type="AlphaFoldDB" id="A0A0R1ZPS1"/>
<dbReference type="Gene3D" id="1.10.1220.10">
    <property type="entry name" value="Met repressor-like"/>
    <property type="match status" value="1"/>
</dbReference>
<dbReference type="Proteomes" id="UP000051679">
    <property type="component" value="Unassembled WGS sequence"/>
</dbReference>
<evidence type="ECO:0000313" key="1">
    <source>
        <dbReference type="EMBL" id="KRM56370.1"/>
    </source>
</evidence>
<name>A0A0R1ZPS1_9LACO</name>
<dbReference type="InterPro" id="IPR007337">
    <property type="entry name" value="RelB/DinJ"/>
</dbReference>